<feature type="compositionally biased region" description="Polar residues" evidence="1">
    <location>
        <begin position="45"/>
        <end position="56"/>
    </location>
</feature>
<dbReference type="Proteomes" id="UP000266841">
    <property type="component" value="Unassembled WGS sequence"/>
</dbReference>
<evidence type="ECO:0000313" key="3">
    <source>
        <dbReference type="Proteomes" id="UP000266841"/>
    </source>
</evidence>
<gene>
    <name evidence="2" type="ORF">THAOC_22246</name>
</gene>
<dbReference type="EMBL" id="AGNL01027351">
    <property type="protein sequence ID" value="EJK57682.1"/>
    <property type="molecule type" value="Genomic_DNA"/>
</dbReference>
<feature type="region of interest" description="Disordered" evidence="1">
    <location>
        <begin position="1"/>
        <end position="64"/>
    </location>
</feature>
<organism evidence="2 3">
    <name type="scientific">Thalassiosira oceanica</name>
    <name type="common">Marine diatom</name>
    <dbReference type="NCBI Taxonomy" id="159749"/>
    <lineage>
        <taxon>Eukaryota</taxon>
        <taxon>Sar</taxon>
        <taxon>Stramenopiles</taxon>
        <taxon>Ochrophyta</taxon>
        <taxon>Bacillariophyta</taxon>
        <taxon>Coscinodiscophyceae</taxon>
        <taxon>Thalassiosirophycidae</taxon>
        <taxon>Thalassiosirales</taxon>
        <taxon>Thalassiosiraceae</taxon>
        <taxon>Thalassiosira</taxon>
    </lineage>
</organism>
<keyword evidence="3" id="KW-1185">Reference proteome</keyword>
<name>K0SGR0_THAOC</name>
<dbReference type="AlphaFoldDB" id="K0SGR0"/>
<sequence length="178" mass="19694">MKPDSGPGGRAGPRFPPRPLAAAGRTVDLGGPCLAIAKRRDGDGDTQTLKRPNLGQSGPPRPARTTMAQLHTTRLFSLLLLALQLAAGFLAVPQPQPSPRSLAIVRGATDWDRLIREDEDEDLVFEYGNRDPPPRDMKYSIYNINRQREHYNSIREVSSKVRLVSLPLARFFRADGLT</sequence>
<protein>
    <submittedName>
        <fullName evidence="2">Uncharacterized protein</fullName>
    </submittedName>
</protein>
<feature type="compositionally biased region" description="Gly residues" evidence="1">
    <location>
        <begin position="1"/>
        <end position="11"/>
    </location>
</feature>
<proteinExistence type="predicted"/>
<comment type="caution">
    <text evidence="2">The sequence shown here is derived from an EMBL/GenBank/DDBJ whole genome shotgun (WGS) entry which is preliminary data.</text>
</comment>
<reference evidence="2 3" key="1">
    <citation type="journal article" date="2012" name="Genome Biol.">
        <title>Genome and low-iron response of an oceanic diatom adapted to chronic iron limitation.</title>
        <authorList>
            <person name="Lommer M."/>
            <person name="Specht M."/>
            <person name="Roy A.S."/>
            <person name="Kraemer L."/>
            <person name="Andreson R."/>
            <person name="Gutowska M.A."/>
            <person name="Wolf J."/>
            <person name="Bergner S.V."/>
            <person name="Schilhabel M.B."/>
            <person name="Klostermeier U.C."/>
            <person name="Beiko R.G."/>
            <person name="Rosenstiel P."/>
            <person name="Hippler M."/>
            <person name="Laroche J."/>
        </authorList>
    </citation>
    <scope>NUCLEOTIDE SEQUENCE [LARGE SCALE GENOMIC DNA]</scope>
    <source>
        <strain evidence="2 3">CCMP1005</strain>
    </source>
</reference>
<evidence type="ECO:0000256" key="1">
    <source>
        <dbReference type="SAM" id="MobiDB-lite"/>
    </source>
</evidence>
<evidence type="ECO:0000313" key="2">
    <source>
        <dbReference type="EMBL" id="EJK57682.1"/>
    </source>
</evidence>
<accession>K0SGR0</accession>